<feature type="domain" description="VOC" evidence="1">
    <location>
        <begin position="3"/>
        <end position="129"/>
    </location>
</feature>
<dbReference type="Proteomes" id="UP000473854">
    <property type="component" value="Unassembled WGS sequence"/>
</dbReference>
<dbReference type="PROSITE" id="PS51819">
    <property type="entry name" value="VOC"/>
    <property type="match status" value="1"/>
</dbReference>
<organism evidence="3 4">
    <name type="scientific">Acinetobacter faecalis</name>
    <dbReference type="NCBI Taxonomy" id="2665161"/>
    <lineage>
        <taxon>Bacteria</taxon>
        <taxon>Pseudomonadati</taxon>
        <taxon>Pseudomonadota</taxon>
        <taxon>Gammaproteobacteria</taxon>
        <taxon>Moraxellales</taxon>
        <taxon>Moraxellaceae</taxon>
        <taxon>Acinetobacter</taxon>
    </lineage>
</organism>
<dbReference type="Gene3D" id="3.10.180.10">
    <property type="entry name" value="2,3-Dihydroxybiphenyl 1,2-Dioxygenase, domain 1"/>
    <property type="match status" value="1"/>
</dbReference>
<proteinExistence type="predicted"/>
<dbReference type="InterPro" id="IPR037523">
    <property type="entry name" value="VOC_core"/>
</dbReference>
<dbReference type="EMBL" id="WLYL01000024">
    <property type="protein sequence ID" value="MTD11484.1"/>
    <property type="molecule type" value="Genomic_DNA"/>
</dbReference>
<dbReference type="SUPFAM" id="SSF54593">
    <property type="entry name" value="Glyoxalase/Bleomycin resistance protein/Dihydroxybiphenyl dioxygenase"/>
    <property type="match status" value="1"/>
</dbReference>
<dbReference type="Proteomes" id="UP001278995">
    <property type="component" value="Unassembled WGS sequence"/>
</dbReference>
<name>A0A6L6GI67_9GAMM</name>
<evidence type="ECO:0000313" key="4">
    <source>
        <dbReference type="Proteomes" id="UP000473854"/>
    </source>
</evidence>
<dbReference type="CDD" id="cd07251">
    <property type="entry name" value="VOC_like"/>
    <property type="match status" value="1"/>
</dbReference>
<dbReference type="EMBL" id="JAXHPL010000087">
    <property type="protein sequence ID" value="MDY6487862.1"/>
    <property type="molecule type" value="Genomic_DNA"/>
</dbReference>
<sequence length="143" mass="16389">MNRINLICLGVKDIKASLDFYKNIGFKTYQTQANPTIVFFDNQGSKLELYPIEQLAKDINAENPPFINQGFSGITFACNTKSENEVDVILHRVEMHGGSIIKPAQKVFWGGYSGYFQDLDGYYWEVAYSADWKFDDHNMLIIE</sequence>
<evidence type="ECO:0000313" key="2">
    <source>
        <dbReference type="EMBL" id="MDY6487862.1"/>
    </source>
</evidence>
<dbReference type="PANTHER" id="PTHR36503">
    <property type="entry name" value="BLR2520 PROTEIN"/>
    <property type="match status" value="1"/>
</dbReference>
<accession>A0A6L6GI67</accession>
<reference evidence="3 4" key="1">
    <citation type="submission" date="2019-11" db="EMBL/GenBank/DDBJ databases">
        <authorList>
            <person name="An D."/>
        </authorList>
    </citation>
    <scope>NUCLEOTIDE SEQUENCE [LARGE SCALE GENOMIC DNA]</scope>
    <source>
        <strain evidence="3 4">YIM 103518</strain>
    </source>
</reference>
<evidence type="ECO:0000313" key="5">
    <source>
        <dbReference type="Proteomes" id="UP001278995"/>
    </source>
</evidence>
<dbReference type="AlphaFoldDB" id="A0A6L6GI67"/>
<reference evidence="2 5" key="2">
    <citation type="submission" date="2023-11" db="EMBL/GenBank/DDBJ databases">
        <title>The common occurrence of Acinetobacte faecalis in cattle feces and its emended description.</title>
        <authorList>
            <person name="Kyselkova M."/>
            <person name="Xanthopoulou K."/>
            <person name="Shestivska V."/>
            <person name="Spanelova P."/>
            <person name="Maixnerova M."/>
            <person name="Higgins P.G."/>
            <person name="Nemec A."/>
        </authorList>
    </citation>
    <scope>NUCLEOTIDE SEQUENCE [LARGE SCALE GENOMIC DNA]</scope>
    <source>
        <strain evidence="2 5">ANC 7483</strain>
    </source>
</reference>
<gene>
    <name evidence="3" type="ORF">GIX10_08575</name>
    <name evidence="2" type="ORF">SKM51_11775</name>
</gene>
<dbReference type="InterPro" id="IPR029068">
    <property type="entry name" value="Glyas_Bleomycin-R_OHBP_Dase"/>
</dbReference>
<dbReference type="RefSeq" id="WP_154773079.1">
    <property type="nucleotide sequence ID" value="NZ_JAXHPJ010000051.1"/>
</dbReference>
<evidence type="ECO:0000313" key="3">
    <source>
        <dbReference type="EMBL" id="MTD11484.1"/>
    </source>
</evidence>
<comment type="caution">
    <text evidence="3">The sequence shown here is derived from an EMBL/GenBank/DDBJ whole genome shotgun (WGS) entry which is preliminary data.</text>
</comment>
<dbReference type="PANTHER" id="PTHR36503:SF1">
    <property type="entry name" value="BLR2520 PROTEIN"/>
    <property type="match status" value="1"/>
</dbReference>
<dbReference type="InterPro" id="IPR004360">
    <property type="entry name" value="Glyas_Fos-R_dOase_dom"/>
</dbReference>
<dbReference type="Pfam" id="PF00903">
    <property type="entry name" value="Glyoxalase"/>
    <property type="match status" value="1"/>
</dbReference>
<protein>
    <submittedName>
        <fullName evidence="3">VOC family protein</fullName>
    </submittedName>
</protein>
<evidence type="ECO:0000259" key="1">
    <source>
        <dbReference type="PROSITE" id="PS51819"/>
    </source>
</evidence>